<evidence type="ECO:0000256" key="1">
    <source>
        <dbReference type="ARBA" id="ARBA00023015"/>
    </source>
</evidence>
<organism evidence="7 8">
    <name type="scientific">Cryobacterium ruanii</name>
    <dbReference type="NCBI Taxonomy" id="1259197"/>
    <lineage>
        <taxon>Bacteria</taxon>
        <taxon>Bacillati</taxon>
        <taxon>Actinomycetota</taxon>
        <taxon>Actinomycetes</taxon>
        <taxon>Micrococcales</taxon>
        <taxon>Microbacteriaceae</taxon>
        <taxon>Cryobacterium</taxon>
    </lineage>
</organism>
<dbReference type="PANTHER" id="PTHR30603:SF47">
    <property type="entry name" value="RNA POLYMERASE SIGMA FACTOR SIGD, CHLOROPLASTIC"/>
    <property type="match status" value="1"/>
</dbReference>
<dbReference type="AlphaFoldDB" id="A0A4R9AQA4"/>
<dbReference type="GO" id="GO:0003677">
    <property type="term" value="F:DNA binding"/>
    <property type="evidence" value="ECO:0007669"/>
    <property type="project" value="UniProtKB-KW"/>
</dbReference>
<feature type="domain" description="RNA polymerase sigma-70 region 4" evidence="6">
    <location>
        <begin position="226"/>
        <end position="273"/>
    </location>
</feature>
<dbReference type="SUPFAM" id="SSF88946">
    <property type="entry name" value="Sigma2 domain of RNA polymerase sigma factors"/>
    <property type="match status" value="1"/>
</dbReference>
<evidence type="ECO:0000313" key="7">
    <source>
        <dbReference type="EMBL" id="TFD67978.1"/>
    </source>
</evidence>
<comment type="caution">
    <text evidence="7">The sequence shown here is derived from an EMBL/GenBank/DDBJ whole genome shotgun (WGS) entry which is preliminary data.</text>
</comment>
<dbReference type="InterPro" id="IPR007630">
    <property type="entry name" value="RNA_pol_sigma70_r4"/>
</dbReference>
<dbReference type="NCBIfam" id="TIGR02937">
    <property type="entry name" value="sigma70-ECF"/>
    <property type="match status" value="1"/>
</dbReference>
<evidence type="ECO:0000256" key="2">
    <source>
        <dbReference type="ARBA" id="ARBA00023082"/>
    </source>
</evidence>
<dbReference type="RefSeq" id="WP_134554857.1">
    <property type="nucleotide sequence ID" value="NZ_SOHK01000007.1"/>
</dbReference>
<keyword evidence="3" id="KW-0238">DNA-binding</keyword>
<dbReference type="Pfam" id="PF04545">
    <property type="entry name" value="Sigma70_r4"/>
    <property type="match status" value="1"/>
</dbReference>
<name>A0A4R9AQA4_9MICO</name>
<dbReference type="Gene3D" id="1.20.120.1810">
    <property type="match status" value="1"/>
</dbReference>
<evidence type="ECO:0000259" key="6">
    <source>
        <dbReference type="Pfam" id="PF04545"/>
    </source>
</evidence>
<dbReference type="GO" id="GO:0016987">
    <property type="term" value="F:sigma factor activity"/>
    <property type="evidence" value="ECO:0007669"/>
    <property type="project" value="UniProtKB-KW"/>
</dbReference>
<dbReference type="Pfam" id="PF04542">
    <property type="entry name" value="Sigma70_r2"/>
    <property type="match status" value="1"/>
</dbReference>
<gene>
    <name evidence="7" type="ORF">E3T47_05135</name>
</gene>
<feature type="domain" description="RNA polymerase sigma-70 region 2" evidence="5">
    <location>
        <begin position="70"/>
        <end position="133"/>
    </location>
</feature>
<evidence type="ECO:0000256" key="4">
    <source>
        <dbReference type="ARBA" id="ARBA00023163"/>
    </source>
</evidence>
<sequence length="282" mass="30208">MTGNQHNPVPRVTREQEAAWHAAATLGRASALSLEAIEHHALRTLTARTLLREAAAGRAAEAAFTAAYDGLCINAAARVRGRGVDLEDLIQEARLALVRATRRFKLELGFAFATYAVPFVAGALSNHIQAAGRVIRLPKDVHSELARLRRVTETLTTQWGREPTRRELALTLGCEPERITELENWVAPTGVITEAMEETVSDPTAADVDTALTDAAAVLAMLEPVTGRAREVLELRFGLAGGWPMTQEEVGAVLGISHQSVSAAEARGYAAIKAPSCASTAF</sequence>
<dbReference type="PRINTS" id="PR00046">
    <property type="entry name" value="SIGMA70FCT"/>
</dbReference>
<keyword evidence="1" id="KW-0805">Transcription regulation</keyword>
<dbReference type="OrthoDB" id="9804285at2"/>
<dbReference type="Proteomes" id="UP000298154">
    <property type="component" value="Unassembled WGS sequence"/>
</dbReference>
<dbReference type="InterPro" id="IPR013325">
    <property type="entry name" value="RNA_pol_sigma_r2"/>
</dbReference>
<evidence type="ECO:0000259" key="5">
    <source>
        <dbReference type="Pfam" id="PF04542"/>
    </source>
</evidence>
<keyword evidence="8" id="KW-1185">Reference proteome</keyword>
<dbReference type="InterPro" id="IPR007627">
    <property type="entry name" value="RNA_pol_sigma70_r2"/>
</dbReference>
<keyword evidence="2" id="KW-0731">Sigma factor</keyword>
<dbReference type="GO" id="GO:0006352">
    <property type="term" value="P:DNA-templated transcription initiation"/>
    <property type="evidence" value="ECO:0007669"/>
    <property type="project" value="InterPro"/>
</dbReference>
<dbReference type="InterPro" id="IPR000943">
    <property type="entry name" value="RNA_pol_sigma70"/>
</dbReference>
<dbReference type="InterPro" id="IPR036388">
    <property type="entry name" value="WH-like_DNA-bd_sf"/>
</dbReference>
<evidence type="ECO:0000313" key="8">
    <source>
        <dbReference type="Proteomes" id="UP000298154"/>
    </source>
</evidence>
<dbReference type="InterPro" id="IPR050239">
    <property type="entry name" value="Sigma-70_RNA_pol_init_factors"/>
</dbReference>
<dbReference type="Gene3D" id="1.10.10.10">
    <property type="entry name" value="Winged helix-like DNA-binding domain superfamily/Winged helix DNA-binding domain"/>
    <property type="match status" value="2"/>
</dbReference>
<protein>
    <submittedName>
        <fullName evidence="7">Sigma-70 family RNA polymerase sigma factor</fullName>
    </submittedName>
</protein>
<reference evidence="7 8" key="1">
    <citation type="submission" date="2019-03" db="EMBL/GenBank/DDBJ databases">
        <title>Genomics of glacier-inhabiting Cryobacterium strains.</title>
        <authorList>
            <person name="Liu Q."/>
            <person name="Xin Y.-H."/>
        </authorList>
    </citation>
    <scope>NUCLEOTIDE SEQUENCE [LARGE SCALE GENOMIC DNA]</scope>
    <source>
        <strain evidence="7 8">Sr36</strain>
    </source>
</reference>
<accession>A0A4R9AQA4</accession>
<proteinExistence type="predicted"/>
<evidence type="ECO:0000256" key="3">
    <source>
        <dbReference type="ARBA" id="ARBA00023125"/>
    </source>
</evidence>
<dbReference type="EMBL" id="SOHK01000007">
    <property type="protein sequence ID" value="TFD67978.1"/>
    <property type="molecule type" value="Genomic_DNA"/>
</dbReference>
<dbReference type="PANTHER" id="PTHR30603">
    <property type="entry name" value="RNA POLYMERASE SIGMA FACTOR RPO"/>
    <property type="match status" value="1"/>
</dbReference>
<dbReference type="InterPro" id="IPR014284">
    <property type="entry name" value="RNA_pol_sigma-70_dom"/>
</dbReference>
<keyword evidence="4" id="KW-0804">Transcription</keyword>
<dbReference type="SUPFAM" id="SSF88659">
    <property type="entry name" value="Sigma3 and sigma4 domains of RNA polymerase sigma factors"/>
    <property type="match status" value="2"/>
</dbReference>
<dbReference type="InterPro" id="IPR013324">
    <property type="entry name" value="RNA_pol_sigma_r3/r4-like"/>
</dbReference>